<evidence type="ECO:0008006" key="2">
    <source>
        <dbReference type="Google" id="ProtNLM"/>
    </source>
</evidence>
<gene>
    <name evidence="1" type="ORF">MNB_SM-7-198</name>
</gene>
<organism evidence="1">
    <name type="scientific">hydrothermal vent metagenome</name>
    <dbReference type="NCBI Taxonomy" id="652676"/>
    <lineage>
        <taxon>unclassified sequences</taxon>
        <taxon>metagenomes</taxon>
        <taxon>ecological metagenomes</taxon>
    </lineage>
</organism>
<accession>A0A1W1C055</accession>
<reference evidence="1" key="1">
    <citation type="submission" date="2016-10" db="EMBL/GenBank/DDBJ databases">
        <authorList>
            <person name="de Groot N.N."/>
        </authorList>
    </citation>
    <scope>NUCLEOTIDE SEQUENCE</scope>
</reference>
<dbReference type="EMBL" id="FPHB01000045">
    <property type="protein sequence ID" value="SFV59134.1"/>
    <property type="molecule type" value="Genomic_DNA"/>
</dbReference>
<sequence length="173" mass="20318">MRFYSGFALKNEEHFFAELIQRSEFSIYGFSYGAIKAYKEAIECVKDFKRVDRVVLLSPAFFQTKSEAFKKLQLRGYNKDKKSYLENFLSACFAPYKKESVFTRETTSKELEELLYFEWNRDELVWLQEQGVIIEVYIGGKDHIIDAKGAYEFFKDIANVTLFKNANHFLQGA</sequence>
<dbReference type="SUPFAM" id="SSF53474">
    <property type="entry name" value="alpha/beta-Hydrolases"/>
    <property type="match status" value="1"/>
</dbReference>
<evidence type="ECO:0000313" key="1">
    <source>
        <dbReference type="EMBL" id="SFV59134.1"/>
    </source>
</evidence>
<dbReference type="InterPro" id="IPR029058">
    <property type="entry name" value="AB_hydrolase_fold"/>
</dbReference>
<dbReference type="Gene3D" id="3.40.50.1820">
    <property type="entry name" value="alpha/beta hydrolase"/>
    <property type="match status" value="1"/>
</dbReference>
<protein>
    <recommendedName>
        <fullName evidence="2">AB hydrolase-1 domain-containing protein</fullName>
    </recommendedName>
</protein>
<dbReference type="NCBIfam" id="NF033854">
    <property type="entry name" value="esterase_BioV"/>
    <property type="match status" value="1"/>
</dbReference>
<dbReference type="AlphaFoldDB" id="A0A1W1C055"/>
<name>A0A1W1C055_9ZZZZ</name>
<proteinExistence type="predicted"/>